<dbReference type="AlphaFoldDB" id="A0A348HDG5"/>
<name>A0A348HDG5_9GAMM</name>
<organism evidence="2 3">
    <name type="scientific">Zymobacter palmae</name>
    <dbReference type="NCBI Taxonomy" id="33074"/>
    <lineage>
        <taxon>Bacteria</taxon>
        <taxon>Pseudomonadati</taxon>
        <taxon>Pseudomonadota</taxon>
        <taxon>Gammaproteobacteria</taxon>
        <taxon>Oceanospirillales</taxon>
        <taxon>Halomonadaceae</taxon>
        <taxon>Zymobacter group</taxon>
        <taxon>Zymobacter</taxon>
    </lineage>
</organism>
<protein>
    <submittedName>
        <fullName evidence="2">Uncharacterized protein</fullName>
    </submittedName>
</protein>
<keyword evidence="3" id="KW-1185">Reference proteome</keyword>
<reference evidence="2 3" key="1">
    <citation type="submission" date="2018-09" db="EMBL/GenBank/DDBJ databases">
        <title>Zymobacter palmae IAM14233 (=T109) whole genome analysis.</title>
        <authorList>
            <person name="Yanase H."/>
        </authorList>
    </citation>
    <scope>NUCLEOTIDE SEQUENCE [LARGE SCALE GENOMIC DNA]</scope>
    <source>
        <strain evidence="2 3">IAM14233</strain>
    </source>
</reference>
<accession>A0A348HDG5</accession>
<dbReference type="STRING" id="1123510.GCA_000620025_02257"/>
<gene>
    <name evidence="2" type="ORF">ZBT109_0894</name>
</gene>
<evidence type="ECO:0000313" key="2">
    <source>
        <dbReference type="EMBL" id="BBG29667.1"/>
    </source>
</evidence>
<evidence type="ECO:0000313" key="3">
    <source>
        <dbReference type="Proteomes" id="UP000267342"/>
    </source>
</evidence>
<keyword evidence="1" id="KW-1133">Transmembrane helix</keyword>
<sequence>MMSVGTTLARKMESPLHSESALGSGFAMTGVMTAATGAYATVTKRVLL</sequence>
<keyword evidence="1" id="KW-0812">Transmembrane</keyword>
<dbReference type="EMBL" id="AP018933">
    <property type="protein sequence ID" value="BBG29667.1"/>
    <property type="molecule type" value="Genomic_DNA"/>
</dbReference>
<dbReference type="KEGG" id="zpl:ZBT109_0894"/>
<keyword evidence="1" id="KW-0472">Membrane</keyword>
<proteinExistence type="predicted"/>
<evidence type="ECO:0000256" key="1">
    <source>
        <dbReference type="SAM" id="Phobius"/>
    </source>
</evidence>
<dbReference type="Proteomes" id="UP000267342">
    <property type="component" value="Chromosome"/>
</dbReference>
<feature type="transmembrane region" description="Helical" evidence="1">
    <location>
        <begin position="20"/>
        <end position="42"/>
    </location>
</feature>